<dbReference type="InterPro" id="IPR048530">
    <property type="entry name" value="FAM171_N"/>
</dbReference>
<evidence type="ECO:0000256" key="1">
    <source>
        <dbReference type="ARBA" id="ARBA00004479"/>
    </source>
</evidence>
<dbReference type="GO" id="GO:0016020">
    <property type="term" value="C:membrane"/>
    <property type="evidence" value="ECO:0007669"/>
    <property type="project" value="UniProtKB-SubCell"/>
</dbReference>
<proteinExistence type="inferred from homology"/>
<dbReference type="Proteomes" id="UP000472272">
    <property type="component" value="Chromosome 13"/>
</dbReference>
<dbReference type="OMA" id="HLICAGP"/>
<sequence>FFPSSNPGKNKDHSPLLSLPQFLGKTLGASLMSSHTLSVFSLFPPEVVIKVQVYENGDLSPLPQAAVEVYGNQTSLASGATDHEGVSMLPISYRLGTWVIVTASKRGFVTNSVPWRVNKLPLYASVSLYLLPERPATLILYDDLVQILLGSPGAKSQPWAQFQRKSARLPRSSTYSQLSASLTAASSGPDMRGFPSFIGAESNGSGNTWLELVPIVAVSVHLFTGNGTEIQLSGSVHLSIPLPPDTAAAAATSVPAWRFDLKSGLWIRNGTGLIRKEGNQLYWTFVSPQLGYWAAAMLSPTTGLASAVGGIKDIATYHTIFLLTILGALALLVLILLCLLIYYCRRLCLKPRQQHRKLQLSGALDASKKDQATSMSQINLICTSHLETASSNGDTDVHTPILKSAFSSSREFESSREEFFKQVSNQKARHASKASMADTLSQRGALKDSYAQVAEGYSLKAARSMDVPGALEPPLHEDYKRGYSHHKGYSQEPPSPPPLPPPFDHYGGHKGEPKPPEFMMSQSVDHLARPTSLSQPGQLIFCGSIDHMKDSMYRNVMPTLVIPAHYMRLAPSDQPAGGSESQPDLDPGGMGIPHQFHPGEEAEGKGWGPHTQSVSGSVTIPVLLNESTMAQLNGELQALTEKKLLELGVKQHPRAWFVSLDGRSSQVRHSYIDLQGNERSRSNDASLDSGVDVNEAKPPKRLKEERLAPPAMGPAYSKLVFADADMEPSSSESRTAICSPEDNSLTPLLDENADHRAATIPRRGRSRGNSSRSSNSNSELRRDSMTSPEDDSNEPSEGTDDQGDKKSPWQKREERPLMVFNVK</sequence>
<evidence type="ECO:0000256" key="6">
    <source>
        <dbReference type="ARBA" id="ARBA00023136"/>
    </source>
</evidence>
<gene>
    <name evidence="12" type="primary">FAM171A2</name>
</gene>
<accession>A0A670JH47</accession>
<feature type="domain" description="FAM171 C-terminal" evidence="11">
    <location>
        <begin position="384"/>
        <end position="578"/>
    </location>
</feature>
<keyword evidence="4" id="KW-0732">Signal</keyword>
<evidence type="ECO:0000256" key="5">
    <source>
        <dbReference type="ARBA" id="ARBA00022989"/>
    </source>
</evidence>
<dbReference type="InterPro" id="IPR049175">
    <property type="entry name" value="FAM171_C"/>
</dbReference>
<feature type="region of interest" description="Disordered" evidence="8">
    <location>
        <begin position="725"/>
        <end position="823"/>
    </location>
</feature>
<evidence type="ECO:0000256" key="7">
    <source>
        <dbReference type="ARBA" id="ARBA00023180"/>
    </source>
</evidence>
<protein>
    <submittedName>
        <fullName evidence="12">Family with sequence similarity 171 member A2</fullName>
    </submittedName>
</protein>
<feature type="region of interest" description="Disordered" evidence="8">
    <location>
        <begin position="674"/>
        <end position="710"/>
    </location>
</feature>
<dbReference type="GeneTree" id="ENSGT00950000183184"/>
<keyword evidence="7" id="KW-0325">Glycoprotein</keyword>
<comment type="similarity">
    <text evidence="2">Belongs to the FAM171 family.</text>
</comment>
<feature type="compositionally biased region" description="Basic and acidic residues" evidence="8">
    <location>
        <begin position="694"/>
        <end position="707"/>
    </location>
</feature>
<dbReference type="PANTHER" id="PTHR31626">
    <property type="entry name" value="SUSHI DOMAIN-CONTAINING PROTEIN"/>
    <property type="match status" value="1"/>
</dbReference>
<reference evidence="12 13" key="1">
    <citation type="journal article" date="2019" name="Proc. Natl. Acad. Sci. U.S.A.">
        <title>Regulatory changes in pterin and carotenoid genes underlie balanced color polymorphisms in the wall lizard.</title>
        <authorList>
            <person name="Andrade P."/>
            <person name="Pinho C."/>
            <person name="Perez I de Lanuza G."/>
            <person name="Afonso S."/>
            <person name="Brejcha J."/>
            <person name="Rubin C.J."/>
            <person name="Wallerman O."/>
            <person name="Pereira P."/>
            <person name="Sabatino S.J."/>
            <person name="Bellati A."/>
            <person name="Pellitteri-Rosa D."/>
            <person name="Bosakova Z."/>
            <person name="Bunikis I."/>
            <person name="Carretero M.A."/>
            <person name="Feiner N."/>
            <person name="Marsik P."/>
            <person name="Pauperio F."/>
            <person name="Salvi D."/>
            <person name="Soler L."/>
            <person name="While G.M."/>
            <person name="Uller T."/>
            <person name="Font E."/>
            <person name="Andersson L."/>
            <person name="Carneiro M."/>
        </authorList>
    </citation>
    <scope>NUCLEOTIDE SEQUENCE</scope>
</reference>
<evidence type="ECO:0000256" key="9">
    <source>
        <dbReference type="SAM" id="Phobius"/>
    </source>
</evidence>
<dbReference type="AlphaFoldDB" id="A0A670JH47"/>
<name>A0A670JH47_PODMU</name>
<dbReference type="InterPro" id="IPR018890">
    <property type="entry name" value="FAM171"/>
</dbReference>
<keyword evidence="6 9" id="KW-0472">Membrane</keyword>
<feature type="compositionally biased region" description="Basic and acidic residues" evidence="8">
    <location>
        <begin position="802"/>
        <end position="816"/>
    </location>
</feature>
<feature type="compositionally biased region" description="Basic and acidic residues" evidence="8">
    <location>
        <begin position="506"/>
        <end position="515"/>
    </location>
</feature>
<keyword evidence="5 9" id="KW-1133">Transmembrane helix</keyword>
<reference evidence="12" key="3">
    <citation type="submission" date="2025-09" db="UniProtKB">
        <authorList>
            <consortium name="Ensembl"/>
        </authorList>
    </citation>
    <scope>IDENTIFICATION</scope>
</reference>
<feature type="compositionally biased region" description="Acidic residues" evidence="8">
    <location>
        <begin position="788"/>
        <end position="801"/>
    </location>
</feature>
<evidence type="ECO:0000313" key="13">
    <source>
        <dbReference type="Proteomes" id="UP000472272"/>
    </source>
</evidence>
<feature type="transmembrane region" description="Helical" evidence="9">
    <location>
        <begin position="290"/>
        <end position="308"/>
    </location>
</feature>
<evidence type="ECO:0000256" key="2">
    <source>
        <dbReference type="ARBA" id="ARBA00006818"/>
    </source>
</evidence>
<feature type="region of interest" description="Disordered" evidence="8">
    <location>
        <begin position="469"/>
        <end position="519"/>
    </location>
</feature>
<reference evidence="12" key="2">
    <citation type="submission" date="2025-08" db="UniProtKB">
        <authorList>
            <consortium name="Ensembl"/>
        </authorList>
    </citation>
    <scope>IDENTIFICATION</scope>
</reference>
<feature type="compositionally biased region" description="Pro residues" evidence="8">
    <location>
        <begin position="493"/>
        <end position="503"/>
    </location>
</feature>
<evidence type="ECO:0000256" key="3">
    <source>
        <dbReference type="ARBA" id="ARBA00022692"/>
    </source>
</evidence>
<feature type="domain" description="FAM171 C-terminal" evidence="11">
    <location>
        <begin position="598"/>
        <end position="821"/>
    </location>
</feature>
<dbReference type="Pfam" id="PF20771">
    <property type="entry name" value="FAM171A1-2-B_C"/>
    <property type="match status" value="2"/>
</dbReference>
<evidence type="ECO:0000259" key="10">
    <source>
        <dbReference type="Pfam" id="PF10577"/>
    </source>
</evidence>
<feature type="domain" description="FAM171 N-terminal" evidence="10">
    <location>
        <begin position="47"/>
        <end position="298"/>
    </location>
</feature>
<dbReference type="PANTHER" id="PTHR31626:SF3">
    <property type="entry name" value="PROTEIN FAM171A2"/>
    <property type="match status" value="1"/>
</dbReference>
<keyword evidence="3 9" id="KW-0812">Transmembrane</keyword>
<keyword evidence="13" id="KW-1185">Reference proteome</keyword>
<organism evidence="12 13">
    <name type="scientific">Podarcis muralis</name>
    <name type="common">Wall lizard</name>
    <name type="synonym">Lacerta muralis</name>
    <dbReference type="NCBI Taxonomy" id="64176"/>
    <lineage>
        <taxon>Eukaryota</taxon>
        <taxon>Metazoa</taxon>
        <taxon>Chordata</taxon>
        <taxon>Craniata</taxon>
        <taxon>Vertebrata</taxon>
        <taxon>Euteleostomi</taxon>
        <taxon>Lepidosauria</taxon>
        <taxon>Squamata</taxon>
        <taxon>Bifurcata</taxon>
        <taxon>Unidentata</taxon>
        <taxon>Episquamata</taxon>
        <taxon>Laterata</taxon>
        <taxon>Lacertibaenia</taxon>
        <taxon>Lacertidae</taxon>
        <taxon>Podarcis</taxon>
    </lineage>
</organism>
<dbReference type="Pfam" id="PF10577">
    <property type="entry name" value="FAM171A1-2-B_N"/>
    <property type="match status" value="1"/>
</dbReference>
<evidence type="ECO:0000256" key="8">
    <source>
        <dbReference type="SAM" id="MobiDB-lite"/>
    </source>
</evidence>
<feature type="compositionally biased region" description="Low complexity" evidence="8">
    <location>
        <begin position="767"/>
        <end position="778"/>
    </location>
</feature>
<feature type="transmembrane region" description="Helical" evidence="9">
    <location>
        <begin position="320"/>
        <end position="343"/>
    </location>
</feature>
<feature type="compositionally biased region" description="Polar residues" evidence="8">
    <location>
        <begin position="728"/>
        <end position="746"/>
    </location>
</feature>
<evidence type="ECO:0000259" key="11">
    <source>
        <dbReference type="Pfam" id="PF20771"/>
    </source>
</evidence>
<evidence type="ECO:0000313" key="12">
    <source>
        <dbReference type="Ensembl" id="ENSPMRP00000022929.1"/>
    </source>
</evidence>
<dbReference type="Ensembl" id="ENSPMRT00000024357.1">
    <property type="protein sequence ID" value="ENSPMRP00000022929.1"/>
    <property type="gene ID" value="ENSPMRG00000014880.1"/>
</dbReference>
<evidence type="ECO:0000256" key="4">
    <source>
        <dbReference type="ARBA" id="ARBA00022729"/>
    </source>
</evidence>
<comment type="subcellular location">
    <subcellularLocation>
        <location evidence="1">Membrane</location>
        <topology evidence="1">Single-pass type I membrane protein</topology>
    </subcellularLocation>
</comment>